<dbReference type="EMBL" id="OCNJ01000001">
    <property type="protein sequence ID" value="SOD90204.1"/>
    <property type="molecule type" value="Genomic_DNA"/>
</dbReference>
<gene>
    <name evidence="3" type="ORF">SAMN05421508_101474</name>
</gene>
<evidence type="ECO:0000256" key="1">
    <source>
        <dbReference type="SAM" id="MobiDB-lite"/>
    </source>
</evidence>
<dbReference type="InterPro" id="IPR025592">
    <property type="entry name" value="DUF4347"/>
</dbReference>
<feature type="domain" description="DUF4347" evidence="2">
    <location>
        <begin position="59"/>
        <end position="206"/>
    </location>
</feature>
<feature type="compositionally biased region" description="Pro residues" evidence="1">
    <location>
        <begin position="1379"/>
        <end position="1432"/>
    </location>
</feature>
<evidence type="ECO:0000259" key="2">
    <source>
        <dbReference type="Pfam" id="PF14252"/>
    </source>
</evidence>
<keyword evidence="4" id="KW-1185">Reference proteome</keyword>
<sequence length="1586" mass="156537">MFDAAGAATATEAAHDMIGRDAHDPAGAAGDDADPTLQRAVADATAAAAAVADAPRKEVAFVDTSVADWQTLRDAVPAGVEVVLLDGASDGLAAMAAWADGRSGYDAIHVLSHGGAGFVTLGSATVTESAVEARSADLAAIGAALSETGDILLYGCAVDDGGAFAARLADATGADVAVSTDPTGAAGRGGDWTLEHHTGTIETAEIAAPAYRHALADSIVENLSTNYTNPGYNTSVAYAQSFTATKDGQIRSVAFSGTLTSSITVRVLAGEGTGGAVLYSKSVTAGDLTTTTEGTATLNTLTLDSAVAITNGTKYTLALSSGVQGLQLMTANPYSGGMLFEPDGAISVFDMVFRIVQRDTPSAVPVVDLNGAADGKDTTASVVEGQTVFIAPQALLEAGTGAANPTSMTVTLTTRPDGTDEGLALSAAGLATATGLGVTYNPTTGTLTVAGAGMTYGDLQTILRNVQYSPKTSNATGGARDVTVVVDDGTTSNPAATSTVTVALVNDPPTLTASGNTVAFTEDGADTDPLFTATAVDFVEAGQAMKSIRISATNAVDGVKEGLVIGGNFVALNAGTSTVGGNTVVVASAGANAYTVTVTFATPLTAAETLTFLNGIRYRNTDAQNPGTASRTFTLDRVTDDGGTANGGTDTASISVAATVTVSRANDAPTLTNGATVTLTGTDNQTAANVTLSSLLTGAGYADVDTGAVAGVAVTATTGTGTWQYLDGGTWTAFGTVSTAQALLLTTATQVRYVPSGGAAETATFGFRAWDRTSGTEGSKVSVASAGGTTAFSTQQATASLAVSEVNVAPVLVPQAPTLTTISENATTNTGQTVAQILGTSVSDGNTGAVEGLALYGVSGDNGQWEYSLDAGVSWTAVGSVSATSALLLQDTHRLRFRPDAENGTTATLDYRAWDRTSGTAGSKVDVSTTGNATPFSTAGDTATLTVTSVNDAPTLVNGTAITLPGAPDNTPASVSVAGLLTSAGHADVDTGAVSGVAVTATAGSGTWQYSTNGTTWTAFGALSSSNALLLGSATQVRYVPDSTAGDVAGLTFRAWDRTTGAIGDTVSIGVPGGTSAFSDGVATATMTMTAANDAPVLTPGSPVLTAVGEDAADGTGQTVAALLGATVTDPDAGALAGMAITGGTGTVGAWEYSVDGGVSWVAVGTVSDGAALLLRDTDRVRFTPDGTNGGTATLTWRAWDRTSGAFGSRVDTAGAGGVGSAFSAASDTGTLTVTAANDAPTLTAAAVVDKTGADSRAAITTSVAALLTGAGHADIDTGAVSGVAVTATTGAGVWEYSLDGTTWTAVGTPSQAAALLLPAAAQIRYTPDGSGGETATLTVRAWDRTSGAAEARVSVATAGGTTAFSTAQASLSLTIPAAPAPPAPDPTPTPTPTPQPGEPSTPTPTPTPTPTRPTPGPAVPSPSPAPTPTPGPNTGDAPVVPGGSSSGGIAPQRPAGLDLDEFLVPLQPVTVGVSGMGRPDDGLGTLATEPQPVRYALVGLRQFGGAGPGDFRVNGLDRAEGPVGRGLVAGDPLLEDVLVGAVEDVAPAEGATAFTTALAAEFAGFDTQARLLAQAVAAAAEEAST</sequence>
<evidence type="ECO:0000313" key="4">
    <source>
        <dbReference type="Proteomes" id="UP000219621"/>
    </source>
</evidence>
<accession>A0A286G5E1</accession>
<reference evidence="4" key="1">
    <citation type="submission" date="2017-09" db="EMBL/GenBank/DDBJ databases">
        <authorList>
            <person name="Varghese N."/>
            <person name="Submissions S."/>
        </authorList>
    </citation>
    <scope>NUCLEOTIDE SEQUENCE [LARGE SCALE GENOMIC DNA]</scope>
    <source>
        <strain evidence="4">USBA 140</strain>
    </source>
</reference>
<evidence type="ECO:0000313" key="3">
    <source>
        <dbReference type="EMBL" id="SOD90204.1"/>
    </source>
</evidence>
<dbReference type="Proteomes" id="UP000219621">
    <property type="component" value="Unassembled WGS sequence"/>
</dbReference>
<feature type="region of interest" description="Disordered" evidence="1">
    <location>
        <begin position="1376"/>
        <end position="1455"/>
    </location>
</feature>
<name>A0A286G5E1_9PROT</name>
<proteinExistence type="predicted"/>
<protein>
    <recommendedName>
        <fullName evidence="2">DUF4347 domain-containing protein</fullName>
    </recommendedName>
</protein>
<dbReference type="Pfam" id="PF14252">
    <property type="entry name" value="DUF4347"/>
    <property type="match status" value="1"/>
</dbReference>
<organism evidence="3 4">
    <name type="scientific">Caenispirillum bisanense</name>
    <dbReference type="NCBI Taxonomy" id="414052"/>
    <lineage>
        <taxon>Bacteria</taxon>
        <taxon>Pseudomonadati</taxon>
        <taxon>Pseudomonadota</taxon>
        <taxon>Alphaproteobacteria</taxon>
        <taxon>Rhodospirillales</taxon>
        <taxon>Novispirillaceae</taxon>
        <taxon>Caenispirillum</taxon>
    </lineage>
</organism>